<evidence type="ECO:0000256" key="1">
    <source>
        <dbReference type="SAM" id="SignalP"/>
    </source>
</evidence>
<keyword evidence="1" id="KW-0732">Signal</keyword>
<feature type="chain" id="PRO_5047306043" evidence="1">
    <location>
        <begin position="23"/>
        <end position="348"/>
    </location>
</feature>
<name>A0ABW5TVE3_9SPHI</name>
<comment type="caution">
    <text evidence="2">The sequence shown here is derived from an EMBL/GenBank/DDBJ whole genome shotgun (WGS) entry which is preliminary data.</text>
</comment>
<organism evidence="2 3">
    <name type="scientific">Pedobacter alpinus</name>
    <dbReference type="NCBI Taxonomy" id="1590643"/>
    <lineage>
        <taxon>Bacteria</taxon>
        <taxon>Pseudomonadati</taxon>
        <taxon>Bacteroidota</taxon>
        <taxon>Sphingobacteriia</taxon>
        <taxon>Sphingobacteriales</taxon>
        <taxon>Sphingobacteriaceae</taxon>
        <taxon>Pedobacter</taxon>
    </lineage>
</organism>
<keyword evidence="3" id="KW-1185">Reference proteome</keyword>
<dbReference type="NCBIfam" id="NF033709">
    <property type="entry name" value="PorV_fam"/>
    <property type="match status" value="1"/>
</dbReference>
<evidence type="ECO:0000313" key="3">
    <source>
        <dbReference type="Proteomes" id="UP001597546"/>
    </source>
</evidence>
<feature type="signal peptide" evidence="1">
    <location>
        <begin position="1"/>
        <end position="22"/>
    </location>
</feature>
<accession>A0ABW5TVE3</accession>
<proteinExistence type="predicted"/>
<gene>
    <name evidence="2" type="primary">porQ</name>
    <name evidence="2" type="ORF">ACFSSE_12235</name>
</gene>
<dbReference type="RefSeq" id="WP_379040237.1">
    <property type="nucleotide sequence ID" value="NZ_JBHSKW010000001.1"/>
</dbReference>
<evidence type="ECO:0000313" key="2">
    <source>
        <dbReference type="EMBL" id="MFD2732470.1"/>
    </source>
</evidence>
<dbReference type="NCBIfam" id="NF033711">
    <property type="entry name" value="T9SS_PorQ"/>
    <property type="match status" value="1"/>
</dbReference>
<reference evidence="3" key="1">
    <citation type="journal article" date="2019" name="Int. J. Syst. Evol. Microbiol.">
        <title>The Global Catalogue of Microorganisms (GCM) 10K type strain sequencing project: providing services to taxonomists for standard genome sequencing and annotation.</title>
        <authorList>
            <consortium name="The Broad Institute Genomics Platform"/>
            <consortium name="The Broad Institute Genome Sequencing Center for Infectious Disease"/>
            <person name="Wu L."/>
            <person name="Ma J."/>
        </authorList>
    </citation>
    <scope>NUCLEOTIDE SEQUENCE [LARGE SCALE GENOMIC DNA]</scope>
    <source>
        <strain evidence="3">KCTC 42456</strain>
    </source>
</reference>
<protein>
    <submittedName>
        <fullName evidence="2">Type IX secretion system protein PorQ</fullName>
    </submittedName>
</protein>
<dbReference type="Proteomes" id="UP001597546">
    <property type="component" value="Unassembled WGS sequence"/>
</dbReference>
<dbReference type="EMBL" id="JBHULV010000044">
    <property type="protein sequence ID" value="MFD2732470.1"/>
    <property type="molecule type" value="Genomic_DNA"/>
</dbReference>
<sequence length="348" mass="38673">MFKKFISLLFYAIFCFSAICEAQIGGKGVFRFLNLPNSAKVAALGNGFPVANDAEFNQTFANPSLINASHQNATSLNYSNYISDINFGSAQYGLKFKEKETISLGLMFINYGNFEEYTEIGNPTGGNFTAGDYLLNVGYAKNWKEKIYYGANAKIIYGSYDIYNSFAIATDLAVTYKDSSSNIATGILLKNIGYQLSAFDQSRENLPFQMAFSFSQKLRYAPFKYHITYNNLQQFNLSNSNPNANEDIDLVGGETKNNKNSFVNKFSQHFIFGAEILLSQSFNLQAGYNLQQSRELSISGLGGLSGFSFGFSLHLEKLSLSYAHSTLNLAGSNNYFSLGLNPSFLRFK</sequence>